<name>A0A137NZW3_CONC2</name>
<dbReference type="EMBL" id="KQ964580">
    <property type="protein sequence ID" value="KXN68356.1"/>
    <property type="molecule type" value="Genomic_DNA"/>
</dbReference>
<evidence type="ECO:0000313" key="2">
    <source>
        <dbReference type="Proteomes" id="UP000070444"/>
    </source>
</evidence>
<dbReference type="Proteomes" id="UP000070444">
    <property type="component" value="Unassembled WGS sequence"/>
</dbReference>
<keyword evidence="2" id="KW-1185">Reference proteome</keyword>
<sequence>MLRSLPFNILAAKSKQKISSCNQKPQANSFPKNLGKSIAHQLRKISSIGLFNSSSSKDSYDLDPIEGRMESYRKGFYKRSMDSLVEFDNVVFQGFGTHGEECDYTLRFSLTPDQLRSPDI</sequence>
<gene>
    <name evidence="1" type="ORF">CONCODRAFT_79764</name>
</gene>
<protein>
    <submittedName>
        <fullName evidence="1">Uncharacterized protein</fullName>
    </submittedName>
</protein>
<proteinExistence type="predicted"/>
<reference evidence="1 2" key="1">
    <citation type="journal article" date="2015" name="Genome Biol. Evol.">
        <title>Phylogenomic analyses indicate that early fungi evolved digesting cell walls of algal ancestors of land plants.</title>
        <authorList>
            <person name="Chang Y."/>
            <person name="Wang S."/>
            <person name="Sekimoto S."/>
            <person name="Aerts A.L."/>
            <person name="Choi C."/>
            <person name="Clum A."/>
            <person name="LaButti K.M."/>
            <person name="Lindquist E.A."/>
            <person name="Yee Ngan C."/>
            <person name="Ohm R.A."/>
            <person name="Salamov A.A."/>
            <person name="Grigoriev I.V."/>
            <person name="Spatafora J.W."/>
            <person name="Berbee M.L."/>
        </authorList>
    </citation>
    <scope>NUCLEOTIDE SEQUENCE [LARGE SCALE GENOMIC DNA]</scope>
    <source>
        <strain evidence="1 2">NRRL 28638</strain>
    </source>
</reference>
<dbReference type="AlphaFoldDB" id="A0A137NZW3"/>
<organism evidence="1 2">
    <name type="scientific">Conidiobolus coronatus (strain ATCC 28846 / CBS 209.66 / NRRL 28638)</name>
    <name type="common">Delacroixia coronata</name>
    <dbReference type="NCBI Taxonomy" id="796925"/>
    <lineage>
        <taxon>Eukaryota</taxon>
        <taxon>Fungi</taxon>
        <taxon>Fungi incertae sedis</taxon>
        <taxon>Zoopagomycota</taxon>
        <taxon>Entomophthoromycotina</taxon>
        <taxon>Entomophthoromycetes</taxon>
        <taxon>Entomophthorales</taxon>
        <taxon>Ancylistaceae</taxon>
        <taxon>Conidiobolus</taxon>
    </lineage>
</organism>
<evidence type="ECO:0000313" key="1">
    <source>
        <dbReference type="EMBL" id="KXN68356.1"/>
    </source>
</evidence>
<accession>A0A137NZW3</accession>